<protein>
    <recommendedName>
        <fullName evidence="5">EMP1-trafficking protein</fullName>
    </recommendedName>
</protein>
<dbReference type="EMBL" id="KI926083">
    <property type="protein sequence ID" value="ETW40217.1"/>
    <property type="molecule type" value="Genomic_DNA"/>
</dbReference>
<feature type="compositionally biased region" description="Low complexity" evidence="1">
    <location>
        <begin position="313"/>
        <end position="325"/>
    </location>
</feature>
<feature type="compositionally biased region" description="Polar residues" evidence="1">
    <location>
        <begin position="589"/>
        <end position="609"/>
    </location>
</feature>
<feature type="compositionally biased region" description="Polar residues" evidence="1">
    <location>
        <begin position="335"/>
        <end position="383"/>
    </location>
</feature>
<keyword evidence="2" id="KW-0472">Membrane</keyword>
<dbReference type="AlphaFoldDB" id="W4IA12"/>
<proteinExistence type="predicted"/>
<feature type="compositionally biased region" description="Low complexity" evidence="1">
    <location>
        <begin position="407"/>
        <end position="429"/>
    </location>
</feature>
<feature type="transmembrane region" description="Helical" evidence="2">
    <location>
        <begin position="46"/>
        <end position="66"/>
    </location>
</feature>
<feature type="region of interest" description="Disordered" evidence="1">
    <location>
        <begin position="305"/>
        <end position="488"/>
    </location>
</feature>
<keyword evidence="2" id="KW-0812">Transmembrane</keyword>
<evidence type="ECO:0008006" key="5">
    <source>
        <dbReference type="Google" id="ProtNLM"/>
    </source>
</evidence>
<evidence type="ECO:0000256" key="2">
    <source>
        <dbReference type="SAM" id="Phobius"/>
    </source>
</evidence>
<feature type="region of interest" description="Disordered" evidence="1">
    <location>
        <begin position="833"/>
        <end position="880"/>
    </location>
</feature>
<evidence type="ECO:0000256" key="1">
    <source>
        <dbReference type="SAM" id="MobiDB-lite"/>
    </source>
</evidence>
<feature type="compositionally biased region" description="Basic and acidic residues" evidence="1">
    <location>
        <begin position="659"/>
        <end position="668"/>
    </location>
</feature>
<feature type="region of interest" description="Disordered" evidence="1">
    <location>
        <begin position="690"/>
        <end position="727"/>
    </location>
</feature>
<feature type="compositionally biased region" description="Basic and acidic residues" evidence="1">
    <location>
        <begin position="610"/>
        <end position="625"/>
    </location>
</feature>
<accession>W4IA12</accession>
<feature type="compositionally biased region" description="Low complexity" evidence="1">
    <location>
        <begin position="516"/>
        <end position="536"/>
    </location>
</feature>
<feature type="compositionally biased region" description="Basic and acidic residues" evidence="1">
    <location>
        <begin position="550"/>
        <end position="570"/>
    </location>
</feature>
<keyword evidence="2" id="KW-1133">Transmembrane helix</keyword>
<feature type="transmembrane region" description="Helical" evidence="2">
    <location>
        <begin position="1039"/>
        <end position="1057"/>
    </location>
</feature>
<evidence type="ECO:0000313" key="3">
    <source>
        <dbReference type="EMBL" id="ETW40217.1"/>
    </source>
</evidence>
<name>W4IA12_PLAFA</name>
<evidence type="ECO:0000313" key="4">
    <source>
        <dbReference type="Proteomes" id="UP000019114"/>
    </source>
</evidence>
<organism evidence="3 4">
    <name type="scientific">Plasmodium falciparum NF135/5.C10</name>
    <dbReference type="NCBI Taxonomy" id="1036726"/>
    <lineage>
        <taxon>Eukaryota</taxon>
        <taxon>Sar</taxon>
        <taxon>Alveolata</taxon>
        <taxon>Apicomplexa</taxon>
        <taxon>Aconoidasida</taxon>
        <taxon>Haemosporida</taxon>
        <taxon>Plasmodiidae</taxon>
        <taxon>Plasmodium</taxon>
        <taxon>Plasmodium (Laverania)</taxon>
    </lineage>
</organism>
<reference evidence="3 4" key="1">
    <citation type="submission" date="2013-02" db="EMBL/GenBank/DDBJ databases">
        <title>The Genome Annotation of Plasmodium falciparum NF135/5.C10.</title>
        <authorList>
            <consortium name="The Broad Institute Genome Sequencing Platform"/>
            <consortium name="The Broad Institute Genome Sequencing Center for Infectious Disease"/>
            <person name="Neafsey D."/>
            <person name="Hoffman S."/>
            <person name="Volkman S."/>
            <person name="Rosenthal P."/>
            <person name="Walker B."/>
            <person name="Young S.K."/>
            <person name="Zeng Q."/>
            <person name="Gargeya S."/>
            <person name="Fitzgerald M."/>
            <person name="Haas B."/>
            <person name="Abouelleil A."/>
            <person name="Allen A.W."/>
            <person name="Alvarado L."/>
            <person name="Arachchi H.M."/>
            <person name="Berlin A.M."/>
            <person name="Chapman S.B."/>
            <person name="Gainer-Dewar J."/>
            <person name="Goldberg J."/>
            <person name="Griggs A."/>
            <person name="Gujja S."/>
            <person name="Hansen M."/>
            <person name="Howarth C."/>
            <person name="Imamovic A."/>
            <person name="Ireland A."/>
            <person name="Larimer J."/>
            <person name="McCowan C."/>
            <person name="Murphy C."/>
            <person name="Pearson M."/>
            <person name="Poon T.W."/>
            <person name="Priest M."/>
            <person name="Roberts A."/>
            <person name="Saif S."/>
            <person name="Shea T."/>
            <person name="Sisk P."/>
            <person name="Sykes S."/>
            <person name="Wortman J."/>
            <person name="Nusbaum C."/>
            <person name="Birren B."/>
        </authorList>
    </citation>
    <scope>NUCLEOTIDE SEQUENCE [LARGE SCALE GENOMIC DNA]</scope>
    <source>
        <strain evidence="3 4">NF135/5.C10</strain>
    </source>
</reference>
<reference evidence="3 4" key="2">
    <citation type="submission" date="2013-02" db="EMBL/GenBank/DDBJ databases">
        <title>The Genome Sequence of Plasmodium falciparum NF135/5.C10.</title>
        <authorList>
            <consortium name="The Broad Institute Genome Sequencing Platform"/>
            <consortium name="The Broad Institute Genome Sequencing Center for Infectious Disease"/>
            <person name="Neafsey D."/>
            <person name="Cheeseman I."/>
            <person name="Volkman S."/>
            <person name="Adams J."/>
            <person name="Walker B."/>
            <person name="Young S.K."/>
            <person name="Zeng Q."/>
            <person name="Gargeya S."/>
            <person name="Fitzgerald M."/>
            <person name="Haas B."/>
            <person name="Abouelleil A."/>
            <person name="Alvarado L."/>
            <person name="Arachchi H.M."/>
            <person name="Berlin A.M."/>
            <person name="Chapman S.B."/>
            <person name="Dewar J."/>
            <person name="Goldberg J."/>
            <person name="Griggs A."/>
            <person name="Gujja S."/>
            <person name="Hansen M."/>
            <person name="Howarth C."/>
            <person name="Imamovic A."/>
            <person name="Larimer J."/>
            <person name="McCowan C."/>
            <person name="Murphy C."/>
            <person name="Neiman D."/>
            <person name="Pearson M."/>
            <person name="Priest M."/>
            <person name="Roberts A."/>
            <person name="Saif S."/>
            <person name="Shea T."/>
            <person name="Sisk P."/>
            <person name="Sykes S."/>
            <person name="Wortman J."/>
            <person name="Nusbaum C."/>
            <person name="Birren B."/>
        </authorList>
    </citation>
    <scope>NUCLEOTIDE SEQUENCE [LARGE SCALE GENOMIC DNA]</scope>
    <source>
        <strain evidence="3 4">NF135/5.C10</strain>
    </source>
</reference>
<feature type="compositionally biased region" description="Basic and acidic residues" evidence="1">
    <location>
        <begin position="702"/>
        <end position="727"/>
    </location>
</feature>
<feature type="compositionally biased region" description="Basic and acidic residues" evidence="1">
    <location>
        <begin position="464"/>
        <end position="475"/>
    </location>
</feature>
<feature type="compositionally biased region" description="Polar residues" evidence="1">
    <location>
        <begin position="626"/>
        <end position="655"/>
    </location>
</feature>
<sequence length="1073" mass="122192">MSKLKCDKLHRINNNNENIGKMNSSVSIIYSTIRKNIHYMKEGTKLYYSLVKILLITFFICIFTRLNHGQFYEKWKNKPNIKSICGRRLHRSLYEFQISNNSKSFNNVYGNNQNIQIDNYNNVIDYLDDYSQNDVLNNSKSMITNNEIINTKCNALLRKQRVLYEEKGDVVLTSEGASETLGDIRNKLKTRSETTNGNIYESGLYGPMKGKIDNLSNKPTDLRRTNNTDYGTKIRTPHMNVNDNIKSNIREPEPRTKIVNLKNSGVSKSRVVEYEVVPKIVTTKDEGNRKINRVEYEIRAKYDTTRKNEESTNDTTTNDTSSNMETKNEPAMKNPNVTNDMTKPKTDTTQQIRLNSKSNNMNGVKSNVTTSKETPLEKPSNTVENKEGKNPFIDNDLSDKKSNMQDNNKGLKVTTNKTNLKNKLGNNTKQIKQGANPFIENDVSDKKDNLQDSNKGLNVTTNKTNDKTKLEDNTKQIKKGTNPFMDEDELEELLRLEREEKIKNEKKKNEDDNQNKKSNPSSQNKTNSQNKQNSQDKTNKQSKLDTQNGKNEKNEKNSQNGKNEKNEKSIPNKLDSQNGKNEKNIPNKLDSQNVPNKQNIPNKLDSQNVKNEKDTPNKLDNENKENTQSNKNLNAKKSDIGTNGKSNIEASQDKQLTTKKNDENKNSVKSSKFKDALLDVTKDIEHGISSDMLNKNQKGKQLKSESLKKNELENKNTKNMDGNKNEFEKGYDLKTECKRDFNISQESGLDYKDEYDGEFNKEYDSYSDTGSTTMEYDEYYNETYNSDEYDDNYVGNPMKLFTSDIMNNYGNIKSGLKHNTNKIAKTVLKGIDDEESSNKGKNENKKKKKKDKIVIDKDDTSDNVSLNSTDPELYYNNDDYYGNGNNYENGSYYGNGSYYDSDTYSNIDDSESGDDNPITVLASEIVDACGNIKGGALKVKDLITEGGPQLLDLTANVVGTKTKDGLNKVKDIVSKKCGIDVESDIDIETETNPLKWHQVVRNKYRKLHFGWKLFVNISPPAALAIIGTAVAISAPQYCAIPFALMAGILFFQVYRLTKKHYYNRKKIVTKKIL</sequence>
<feature type="compositionally biased region" description="Basic and acidic residues" evidence="1">
    <location>
        <begin position="502"/>
        <end position="515"/>
    </location>
</feature>
<feature type="region of interest" description="Disordered" evidence="1">
    <location>
        <begin position="502"/>
        <end position="668"/>
    </location>
</feature>
<gene>
    <name evidence="3" type="ORF">PFNF135_05445</name>
</gene>
<dbReference type="Proteomes" id="UP000019114">
    <property type="component" value="Unassembled WGS sequence"/>
</dbReference>
<dbReference type="OrthoDB" id="378602at2759"/>